<evidence type="ECO:0000313" key="1">
    <source>
        <dbReference type="EMBL" id="MBE9663670.1"/>
    </source>
</evidence>
<reference evidence="1" key="1">
    <citation type="submission" date="2020-10" db="EMBL/GenBank/DDBJ databases">
        <title>Mucilaginibacter mali sp. nov., isolated from rhizosphere soil of apple orchard.</title>
        <authorList>
            <person name="Lee J.-S."/>
            <person name="Kim H.S."/>
            <person name="Kim J.-S."/>
        </authorList>
    </citation>
    <scope>NUCLEOTIDE SEQUENCE</scope>
    <source>
        <strain evidence="1">KCTC 22746</strain>
    </source>
</reference>
<sequence length="168" mass="19470">MVSFTPYHAWGPDKGTRTCPICKYGWYHGILYFVGDSPNWADIKKWLAFLESESIKREKYLKVYFIYGNAKNYNKQARETELANLGRDLQLQKVALTFVPSLSDRGSEIHLNKVDQKVGNTFILYRRNTVFANFIDLPATASNFSMMSDLLDKNKNEYFDLPQPAHQN</sequence>
<dbReference type="Proteomes" id="UP000622475">
    <property type="component" value="Unassembled WGS sequence"/>
</dbReference>
<name>A0A929KZY6_9SPHI</name>
<dbReference type="RefSeq" id="WP_194112909.1">
    <property type="nucleotide sequence ID" value="NZ_JADFFL010000007.1"/>
</dbReference>
<keyword evidence="2" id="KW-1185">Reference proteome</keyword>
<dbReference type="EMBL" id="JADFFL010000007">
    <property type="protein sequence ID" value="MBE9663670.1"/>
    <property type="molecule type" value="Genomic_DNA"/>
</dbReference>
<dbReference type="AlphaFoldDB" id="A0A929KZY6"/>
<gene>
    <name evidence="1" type="ORF">IRJ16_17420</name>
</gene>
<accession>A0A929KZY6</accession>
<evidence type="ECO:0000313" key="2">
    <source>
        <dbReference type="Proteomes" id="UP000622475"/>
    </source>
</evidence>
<comment type="caution">
    <text evidence="1">The sequence shown here is derived from an EMBL/GenBank/DDBJ whole genome shotgun (WGS) entry which is preliminary data.</text>
</comment>
<organism evidence="1 2">
    <name type="scientific">Mucilaginibacter myungsuensis</name>
    <dbReference type="NCBI Taxonomy" id="649104"/>
    <lineage>
        <taxon>Bacteria</taxon>
        <taxon>Pseudomonadati</taxon>
        <taxon>Bacteroidota</taxon>
        <taxon>Sphingobacteriia</taxon>
        <taxon>Sphingobacteriales</taxon>
        <taxon>Sphingobacteriaceae</taxon>
        <taxon>Mucilaginibacter</taxon>
    </lineage>
</organism>
<protein>
    <submittedName>
        <fullName evidence="1">Uncharacterized protein</fullName>
    </submittedName>
</protein>
<proteinExistence type="predicted"/>